<comment type="caution">
    <text evidence="1">The sequence shown here is derived from an EMBL/GenBank/DDBJ whole genome shotgun (WGS) entry which is preliminary data.</text>
</comment>
<evidence type="ECO:0000313" key="2">
    <source>
        <dbReference type="Proteomes" id="UP001153269"/>
    </source>
</evidence>
<name>A0A9N7U3D0_PLEPL</name>
<gene>
    <name evidence="1" type="ORF">PLEPLA_LOCUS10494</name>
</gene>
<reference evidence="1" key="1">
    <citation type="submission" date="2020-03" db="EMBL/GenBank/DDBJ databases">
        <authorList>
            <person name="Weist P."/>
        </authorList>
    </citation>
    <scope>NUCLEOTIDE SEQUENCE</scope>
</reference>
<proteinExistence type="predicted"/>
<organism evidence="1 2">
    <name type="scientific">Pleuronectes platessa</name>
    <name type="common">European plaice</name>
    <dbReference type="NCBI Taxonomy" id="8262"/>
    <lineage>
        <taxon>Eukaryota</taxon>
        <taxon>Metazoa</taxon>
        <taxon>Chordata</taxon>
        <taxon>Craniata</taxon>
        <taxon>Vertebrata</taxon>
        <taxon>Euteleostomi</taxon>
        <taxon>Actinopterygii</taxon>
        <taxon>Neopterygii</taxon>
        <taxon>Teleostei</taxon>
        <taxon>Neoteleostei</taxon>
        <taxon>Acanthomorphata</taxon>
        <taxon>Carangaria</taxon>
        <taxon>Pleuronectiformes</taxon>
        <taxon>Pleuronectoidei</taxon>
        <taxon>Pleuronectidae</taxon>
        <taxon>Pleuronectes</taxon>
    </lineage>
</organism>
<keyword evidence="2" id="KW-1185">Reference proteome</keyword>
<accession>A0A9N7U3D0</accession>
<sequence>MQNPTSSFPHQPLGPCYRSNWWFETTATQQLCFLPVSCSTSTVCYVSNSTSSLCIVSCSTSTLCIVSCSTSSLCIVSCSTSSLCIVSCSTSSLCIVSCSTLPLHTSSARLCSCSSQV</sequence>
<dbReference type="Proteomes" id="UP001153269">
    <property type="component" value="Unassembled WGS sequence"/>
</dbReference>
<dbReference type="AlphaFoldDB" id="A0A9N7U3D0"/>
<evidence type="ECO:0000313" key="1">
    <source>
        <dbReference type="EMBL" id="CAB1422578.1"/>
    </source>
</evidence>
<protein>
    <submittedName>
        <fullName evidence="1">Uncharacterized protein</fullName>
    </submittedName>
</protein>
<dbReference type="EMBL" id="CADEAL010000594">
    <property type="protein sequence ID" value="CAB1422578.1"/>
    <property type="molecule type" value="Genomic_DNA"/>
</dbReference>